<dbReference type="Pfam" id="PF08279">
    <property type="entry name" value="HTH_11"/>
    <property type="match status" value="1"/>
</dbReference>
<dbReference type="Gene3D" id="3.30.930.10">
    <property type="entry name" value="Bira Bifunctional Protein, Domain 2"/>
    <property type="match status" value="1"/>
</dbReference>
<dbReference type="SUPFAM" id="SSF46785">
    <property type="entry name" value="Winged helix' DNA-binding domain"/>
    <property type="match status" value="1"/>
</dbReference>
<evidence type="ECO:0000313" key="5">
    <source>
        <dbReference type="EMBL" id="AFD03316.1"/>
    </source>
</evidence>
<dbReference type="GO" id="GO:0004077">
    <property type="term" value="F:biotin--[biotin carboxyl-carrier protein] ligase activity"/>
    <property type="evidence" value="ECO:0007669"/>
    <property type="project" value="InterPro"/>
</dbReference>
<keyword evidence="1 5" id="KW-0436">Ligase</keyword>
<dbReference type="InterPro" id="IPR036390">
    <property type="entry name" value="WH_DNA-bd_sf"/>
</dbReference>
<protein>
    <submittedName>
        <fullName evidence="5">Biotin--acetyl-CoA-carboxylase ligase</fullName>
    </submittedName>
</protein>
<dbReference type="CDD" id="cd16442">
    <property type="entry name" value="BPL"/>
    <property type="match status" value="1"/>
</dbReference>
<reference evidence="5" key="1">
    <citation type="submission" date="2011-11" db="EMBL/GenBank/DDBJ databases">
        <title>Construction and analysis of a metagenome of deep-sea sediment.</title>
        <authorList>
            <person name="Huo Y.-Y."/>
            <person name="Cheng H."/>
            <person name="Wu M."/>
        </authorList>
    </citation>
    <scope>NUCLEOTIDE SEQUENCE</scope>
</reference>
<evidence type="ECO:0000259" key="4">
    <source>
        <dbReference type="PROSITE" id="PS51733"/>
    </source>
</evidence>
<dbReference type="InterPro" id="IPR045864">
    <property type="entry name" value="aa-tRNA-synth_II/BPL/LPL"/>
</dbReference>
<dbReference type="GO" id="GO:0006355">
    <property type="term" value="P:regulation of DNA-templated transcription"/>
    <property type="evidence" value="ECO:0007669"/>
    <property type="project" value="InterPro"/>
</dbReference>
<name>H9BWZ4_9ARCH</name>
<dbReference type="InterPro" id="IPR004408">
    <property type="entry name" value="Biotin_CoA_COase_ligase"/>
</dbReference>
<proteinExistence type="inferred from homology"/>
<dbReference type="EMBL" id="JQ085821">
    <property type="protein sequence ID" value="AFD03316.1"/>
    <property type="molecule type" value="Genomic_DNA"/>
</dbReference>
<evidence type="ECO:0000256" key="2">
    <source>
        <dbReference type="ARBA" id="ARBA00022741"/>
    </source>
</evidence>
<keyword evidence="2" id="KW-0547">Nucleotide-binding</keyword>
<dbReference type="AlphaFoldDB" id="H9BWZ4"/>
<dbReference type="InterPro" id="IPR036388">
    <property type="entry name" value="WH-like_DNA-bd_sf"/>
</dbReference>
<dbReference type="SUPFAM" id="SSF55681">
    <property type="entry name" value="Class II aaRS and biotin synthetases"/>
    <property type="match status" value="1"/>
</dbReference>
<dbReference type="HAMAP" id="MF_00978">
    <property type="entry name" value="Bifunct_BirA"/>
    <property type="match status" value="1"/>
</dbReference>
<dbReference type="InterPro" id="IPR004143">
    <property type="entry name" value="BPL_LPL_catalytic"/>
</dbReference>
<dbReference type="Pfam" id="PF03099">
    <property type="entry name" value="BPL_LplA_LipB"/>
    <property type="match status" value="1"/>
</dbReference>
<dbReference type="PANTHER" id="PTHR12835:SF5">
    <property type="entry name" value="BIOTIN--PROTEIN LIGASE"/>
    <property type="match status" value="1"/>
</dbReference>
<accession>H9BWZ4</accession>
<dbReference type="GO" id="GO:0005524">
    <property type="term" value="F:ATP binding"/>
    <property type="evidence" value="ECO:0007669"/>
    <property type="project" value="UniProtKB-KW"/>
</dbReference>
<dbReference type="InterPro" id="IPR003142">
    <property type="entry name" value="BPL_C"/>
</dbReference>
<dbReference type="NCBIfam" id="TIGR00121">
    <property type="entry name" value="birA_ligase"/>
    <property type="match status" value="1"/>
</dbReference>
<dbReference type="PANTHER" id="PTHR12835">
    <property type="entry name" value="BIOTIN PROTEIN LIGASE"/>
    <property type="match status" value="1"/>
</dbReference>
<feature type="domain" description="BPL/LPL catalytic" evidence="4">
    <location>
        <begin position="67"/>
        <end position="270"/>
    </location>
</feature>
<dbReference type="Gene3D" id="2.30.30.100">
    <property type="match status" value="1"/>
</dbReference>
<dbReference type="SUPFAM" id="SSF50037">
    <property type="entry name" value="C-terminal domain of transcriptional repressors"/>
    <property type="match status" value="1"/>
</dbReference>
<sequence>MIYNSFDNVGLAKVLSLLKSHNAEYLSGQDLSDVLKISRVAVWKHIKKIRLLGYKIESKQKLGYRLVESTNLLLPWEITTQLKTKTIGKRAYYFDSIDSTQNFAIEIASNSKENGTVVISQKQTRGRGRLRRKWLSPAGGIWLSIVFHPKFDISISTLFPIAASVALSNAIEKVIRKKSEVKWPNDVTIKGKKVAGMLIDVSIESNKIENLVLGVGINFKVNASRLEKLLKNTDNFYGVTSLVENGKYQNPILFVKSFLYELEKIFELLEKGKSNTIIDDWTKKSSTIGKSVSVSTSDGKINGKAIKLDNDGALIVKTNNQFQRVLAGDVIYKH</sequence>
<dbReference type="PROSITE" id="PS51733">
    <property type="entry name" value="BPL_LPL_CATALYTIC"/>
    <property type="match status" value="1"/>
</dbReference>
<dbReference type="InterPro" id="IPR008988">
    <property type="entry name" value="Transcriptional_repressor_C"/>
</dbReference>
<dbReference type="GO" id="GO:0005737">
    <property type="term" value="C:cytoplasm"/>
    <property type="evidence" value="ECO:0007669"/>
    <property type="project" value="TreeGrafter"/>
</dbReference>
<dbReference type="InterPro" id="IPR030855">
    <property type="entry name" value="Bifunct_BirA"/>
</dbReference>
<keyword evidence="3" id="KW-0067">ATP-binding</keyword>
<dbReference type="Pfam" id="PF02237">
    <property type="entry name" value="BPL_C"/>
    <property type="match status" value="1"/>
</dbReference>
<dbReference type="Gene3D" id="1.10.10.10">
    <property type="entry name" value="Winged helix-like DNA-binding domain superfamily/Winged helix DNA-binding domain"/>
    <property type="match status" value="1"/>
</dbReference>
<evidence type="ECO:0000256" key="1">
    <source>
        <dbReference type="ARBA" id="ARBA00022598"/>
    </source>
</evidence>
<evidence type="ECO:0000256" key="3">
    <source>
        <dbReference type="ARBA" id="ARBA00022840"/>
    </source>
</evidence>
<dbReference type="InterPro" id="IPR013196">
    <property type="entry name" value="HTH_11"/>
</dbReference>
<organism evidence="5">
    <name type="scientific">uncultured archaeon W4-93a</name>
    <dbReference type="NCBI Taxonomy" id="1131007"/>
    <lineage>
        <taxon>Archaea</taxon>
        <taxon>environmental samples</taxon>
    </lineage>
</organism>